<protein>
    <submittedName>
        <fullName evidence="3">Glutathione S-transferase family protein</fullName>
    </submittedName>
</protein>
<dbReference type="Gene3D" id="1.20.1050.10">
    <property type="match status" value="1"/>
</dbReference>
<dbReference type="RefSeq" id="WP_201657412.1">
    <property type="nucleotide sequence ID" value="NZ_JAEQNC010000005.1"/>
</dbReference>
<keyword evidence="4" id="KW-1185">Reference proteome</keyword>
<dbReference type="AlphaFoldDB" id="A0A936YU18"/>
<feature type="domain" description="GST C-terminal" evidence="2">
    <location>
        <begin position="87"/>
        <end position="206"/>
    </location>
</feature>
<dbReference type="SFLD" id="SFLDG01150">
    <property type="entry name" value="Main.1:_Beta-like"/>
    <property type="match status" value="1"/>
</dbReference>
<evidence type="ECO:0000259" key="1">
    <source>
        <dbReference type="PROSITE" id="PS50404"/>
    </source>
</evidence>
<dbReference type="SUPFAM" id="SSF47616">
    <property type="entry name" value="GST C-terminal domain-like"/>
    <property type="match status" value="1"/>
</dbReference>
<dbReference type="PROSITE" id="PS50405">
    <property type="entry name" value="GST_CTER"/>
    <property type="match status" value="1"/>
</dbReference>
<dbReference type="CDD" id="cd03057">
    <property type="entry name" value="GST_N_Beta"/>
    <property type="match status" value="1"/>
</dbReference>
<evidence type="ECO:0000313" key="4">
    <source>
        <dbReference type="Proteomes" id="UP000633219"/>
    </source>
</evidence>
<dbReference type="EMBL" id="JAEQNC010000005">
    <property type="protein sequence ID" value="MBL0372525.1"/>
    <property type="molecule type" value="Genomic_DNA"/>
</dbReference>
<dbReference type="InterPro" id="IPR004046">
    <property type="entry name" value="GST_C"/>
</dbReference>
<dbReference type="InterPro" id="IPR040079">
    <property type="entry name" value="Glutathione_S-Trfase"/>
</dbReference>
<organism evidence="3 4">
    <name type="scientific">Rhizobium setariae</name>
    <dbReference type="NCBI Taxonomy" id="2801340"/>
    <lineage>
        <taxon>Bacteria</taxon>
        <taxon>Pseudomonadati</taxon>
        <taxon>Pseudomonadota</taxon>
        <taxon>Alphaproteobacteria</taxon>
        <taxon>Hyphomicrobiales</taxon>
        <taxon>Rhizobiaceae</taxon>
        <taxon>Rhizobium/Agrobacterium group</taxon>
        <taxon>Rhizobium</taxon>
    </lineage>
</organism>
<dbReference type="PANTHER" id="PTHR44051:SF8">
    <property type="entry name" value="GLUTATHIONE S-TRANSFERASE GSTA"/>
    <property type="match status" value="1"/>
</dbReference>
<dbReference type="InterPro" id="IPR010987">
    <property type="entry name" value="Glutathione-S-Trfase_C-like"/>
</dbReference>
<evidence type="ECO:0000259" key="2">
    <source>
        <dbReference type="PROSITE" id="PS50405"/>
    </source>
</evidence>
<gene>
    <name evidence="3" type="ORF">JJB09_10850</name>
</gene>
<dbReference type="SFLD" id="SFLDG00358">
    <property type="entry name" value="Main_(cytGST)"/>
    <property type="match status" value="1"/>
</dbReference>
<dbReference type="Gene3D" id="3.40.30.10">
    <property type="entry name" value="Glutaredoxin"/>
    <property type="match status" value="1"/>
</dbReference>
<reference evidence="3" key="1">
    <citation type="submission" date="2021-01" db="EMBL/GenBank/DDBJ databases">
        <title>Rhizobium sp. strain KVB221 16S ribosomal RNA gene Genome sequencing and assembly.</title>
        <authorList>
            <person name="Kang M."/>
        </authorList>
    </citation>
    <scope>NUCLEOTIDE SEQUENCE</scope>
    <source>
        <strain evidence="3">KVB221</strain>
    </source>
</reference>
<proteinExistence type="predicted"/>
<dbReference type="InterPro" id="IPR004045">
    <property type="entry name" value="Glutathione_S-Trfase_N"/>
</dbReference>
<dbReference type="Pfam" id="PF13409">
    <property type="entry name" value="GST_N_2"/>
    <property type="match status" value="1"/>
</dbReference>
<dbReference type="InterPro" id="IPR036249">
    <property type="entry name" value="Thioredoxin-like_sf"/>
</dbReference>
<dbReference type="PROSITE" id="PS50404">
    <property type="entry name" value="GST_NTER"/>
    <property type="match status" value="1"/>
</dbReference>
<dbReference type="PANTHER" id="PTHR44051">
    <property type="entry name" value="GLUTATHIONE S-TRANSFERASE-RELATED"/>
    <property type="match status" value="1"/>
</dbReference>
<dbReference type="Proteomes" id="UP000633219">
    <property type="component" value="Unassembled WGS sequence"/>
</dbReference>
<dbReference type="SUPFAM" id="SSF52833">
    <property type="entry name" value="Thioredoxin-like"/>
    <property type="match status" value="1"/>
</dbReference>
<dbReference type="InterPro" id="IPR036282">
    <property type="entry name" value="Glutathione-S-Trfase_C_sf"/>
</dbReference>
<sequence>MYKLYGSPGSGSASVEAALAEVGAHYSVTRVNTGEGKHLTEDYRAINPRQQVPALELPDGTVMAEGSAMMQHLADAFPESRLAPLPGSSARAQHDRWLIFMAVNMYEGELRKAYPGRYSSDPEGAQAVQASADAYVKRHYEILEQTIGTGPYLFGDAMTMADIYLWMLASWMDQEWLANHCPNVFRLASVVRARPRLQTIHEAHFG</sequence>
<dbReference type="Pfam" id="PF14497">
    <property type="entry name" value="GST_C_3"/>
    <property type="match status" value="1"/>
</dbReference>
<comment type="caution">
    <text evidence="3">The sequence shown here is derived from an EMBL/GenBank/DDBJ whole genome shotgun (WGS) entry which is preliminary data.</text>
</comment>
<accession>A0A936YU18</accession>
<dbReference type="SFLD" id="SFLDS00019">
    <property type="entry name" value="Glutathione_Transferase_(cytos"/>
    <property type="match status" value="1"/>
</dbReference>
<feature type="domain" description="GST N-terminal" evidence="1">
    <location>
        <begin position="1"/>
        <end position="81"/>
    </location>
</feature>
<name>A0A936YU18_9HYPH</name>
<evidence type="ECO:0000313" key="3">
    <source>
        <dbReference type="EMBL" id="MBL0372525.1"/>
    </source>
</evidence>